<keyword evidence="6" id="KW-1185">Reference proteome</keyword>
<dbReference type="Gene3D" id="3.30.230.10">
    <property type="match status" value="2"/>
</dbReference>
<dbReference type="GO" id="GO:0006412">
    <property type="term" value="P:translation"/>
    <property type="evidence" value="ECO:0007669"/>
    <property type="project" value="InterPro"/>
</dbReference>
<dbReference type="PANTHER" id="PTHR21569:SF1">
    <property type="entry name" value="SMALL RIBOSOMAL SUBUNIT PROTEIN US9M"/>
    <property type="match status" value="1"/>
</dbReference>
<evidence type="ECO:0000313" key="5">
    <source>
        <dbReference type="EMBL" id="KAG5833252.1"/>
    </source>
</evidence>
<dbReference type="InterPro" id="IPR020568">
    <property type="entry name" value="Ribosomal_Su5_D2-typ_SF"/>
</dbReference>
<dbReference type="GO" id="GO:0003723">
    <property type="term" value="F:RNA binding"/>
    <property type="evidence" value="ECO:0007669"/>
    <property type="project" value="TreeGrafter"/>
</dbReference>
<reference evidence="5" key="1">
    <citation type="submission" date="2021-01" db="EMBL/GenBank/DDBJ databases">
        <title>A chromosome-scale assembly of European eel, Anguilla anguilla.</title>
        <authorList>
            <person name="Henkel C."/>
            <person name="Jong-Raadsen S.A."/>
            <person name="Dufour S."/>
            <person name="Weltzien F.-A."/>
            <person name="Palstra A.P."/>
            <person name="Pelster B."/>
            <person name="Spaink H.P."/>
            <person name="Van Den Thillart G.E."/>
            <person name="Jansen H."/>
            <person name="Zahm M."/>
            <person name="Klopp C."/>
            <person name="Cedric C."/>
            <person name="Louis A."/>
            <person name="Berthelot C."/>
            <person name="Parey E."/>
            <person name="Roest Crollius H."/>
            <person name="Montfort J."/>
            <person name="Robinson-Rechavi M."/>
            <person name="Bucao C."/>
            <person name="Bouchez O."/>
            <person name="Gislard M."/>
            <person name="Lluch J."/>
            <person name="Milhes M."/>
            <person name="Lampietro C."/>
            <person name="Lopez Roques C."/>
            <person name="Donnadieu C."/>
            <person name="Braasch I."/>
            <person name="Desvignes T."/>
            <person name="Postlethwait J."/>
            <person name="Bobe J."/>
            <person name="Guiguen Y."/>
            <person name="Dirks R."/>
        </authorList>
    </citation>
    <scope>NUCLEOTIDE SEQUENCE</scope>
    <source>
        <strain evidence="5">Tag_6206</strain>
        <tissue evidence="5">Liver</tissue>
    </source>
</reference>
<organism evidence="5 6">
    <name type="scientific">Anguilla anguilla</name>
    <name type="common">European freshwater eel</name>
    <name type="synonym">Muraena anguilla</name>
    <dbReference type="NCBI Taxonomy" id="7936"/>
    <lineage>
        <taxon>Eukaryota</taxon>
        <taxon>Metazoa</taxon>
        <taxon>Chordata</taxon>
        <taxon>Craniata</taxon>
        <taxon>Vertebrata</taxon>
        <taxon>Euteleostomi</taxon>
        <taxon>Actinopterygii</taxon>
        <taxon>Neopterygii</taxon>
        <taxon>Teleostei</taxon>
        <taxon>Anguilliformes</taxon>
        <taxon>Anguillidae</taxon>
        <taxon>Anguilla</taxon>
    </lineage>
</organism>
<evidence type="ECO:0000256" key="3">
    <source>
        <dbReference type="ARBA" id="ARBA00023274"/>
    </source>
</evidence>
<name>A0A9D3LLK6_ANGAN</name>
<dbReference type="GO" id="GO:0005763">
    <property type="term" value="C:mitochondrial small ribosomal subunit"/>
    <property type="evidence" value="ECO:0007669"/>
    <property type="project" value="TreeGrafter"/>
</dbReference>
<gene>
    <name evidence="5" type="ORF">ANANG_G00273960</name>
</gene>
<dbReference type="InterPro" id="IPR000754">
    <property type="entry name" value="Ribosomal_uS9"/>
</dbReference>
<keyword evidence="2" id="KW-0689">Ribosomal protein</keyword>
<dbReference type="PANTHER" id="PTHR21569">
    <property type="entry name" value="RIBOSOMAL PROTEIN S9"/>
    <property type="match status" value="1"/>
</dbReference>
<protein>
    <recommendedName>
        <fullName evidence="7">28S ribosomal protein S9, mitochondrial</fullName>
    </recommendedName>
</protein>
<dbReference type="AlphaFoldDB" id="A0A9D3LLK6"/>
<dbReference type="SUPFAM" id="SSF54211">
    <property type="entry name" value="Ribosomal protein S5 domain 2-like"/>
    <property type="match status" value="1"/>
</dbReference>
<dbReference type="EMBL" id="JAFIRN010000016">
    <property type="protein sequence ID" value="KAG5833252.1"/>
    <property type="molecule type" value="Genomic_DNA"/>
</dbReference>
<evidence type="ECO:0000256" key="2">
    <source>
        <dbReference type="ARBA" id="ARBA00022980"/>
    </source>
</evidence>
<accession>A0A9D3LLK6</accession>
<comment type="caution">
    <text evidence="5">The sequence shown here is derived from an EMBL/GenBank/DDBJ whole genome shotgun (WGS) entry which is preliminary data.</text>
</comment>
<dbReference type="InterPro" id="IPR014721">
    <property type="entry name" value="Ribsml_uS5_D2-typ_fold_subgr"/>
</dbReference>
<dbReference type="Proteomes" id="UP001044222">
    <property type="component" value="Chromosome 16"/>
</dbReference>
<evidence type="ECO:0008006" key="7">
    <source>
        <dbReference type="Google" id="ProtNLM"/>
    </source>
</evidence>
<evidence type="ECO:0000256" key="1">
    <source>
        <dbReference type="ARBA" id="ARBA00005251"/>
    </source>
</evidence>
<proteinExistence type="inferred from homology"/>
<dbReference type="Pfam" id="PF00380">
    <property type="entry name" value="Ribosomal_S9"/>
    <property type="match status" value="2"/>
</dbReference>
<evidence type="ECO:0000256" key="4">
    <source>
        <dbReference type="SAM" id="MobiDB-lite"/>
    </source>
</evidence>
<dbReference type="GO" id="GO:0003735">
    <property type="term" value="F:structural constituent of ribosome"/>
    <property type="evidence" value="ECO:0007669"/>
    <property type="project" value="InterPro"/>
</dbReference>
<comment type="similarity">
    <text evidence="1">Belongs to the universal ribosomal protein uS9 family.</text>
</comment>
<evidence type="ECO:0000313" key="6">
    <source>
        <dbReference type="Proteomes" id="UP001044222"/>
    </source>
</evidence>
<feature type="region of interest" description="Disordered" evidence="4">
    <location>
        <begin position="323"/>
        <end position="356"/>
    </location>
</feature>
<keyword evidence="3" id="KW-0687">Ribonucleoprotein</keyword>
<sequence length="356" mass="41002">MLWLYSVRHSDMAASSRAVMKSLLRRCGHCCSVISALPTEKMVLQLNHVIPARLLSTSAALLQKNLAAAGPEKYTQEFIKKQIEEFNIGKRHLANIMGEDPENFTQEDIDRSIEYLFPSGLFDKRARPVMKHPDVIFPKQRAVQWDQDGRPFHYLFYTGKPTYYSLMHEALGKVLAVERSLPGGRWLTKAELEELLVEFISEQDYTRFLQLMDKLASLPCSSQEEEFILRYHKRLDVQSIKQVAQPLQLDEEGVAFSSSQGRRKTAEASVVMRDLSSGKILINGVDYLRYFTSVQDRQELMFPLQFVGRLGRHALECTSERESMRQAGLLTSDPRVKERKKPGQEGARRKFTWKKR</sequence>